<keyword evidence="4 6" id="KW-0804">Transcription</keyword>
<dbReference type="Gene3D" id="4.10.280.10">
    <property type="entry name" value="Helix-loop-helix DNA-binding domain"/>
    <property type="match status" value="1"/>
</dbReference>
<gene>
    <name evidence="10" type="ORF">LUZ63_013521</name>
</gene>
<evidence type="ECO:0000256" key="8">
    <source>
        <dbReference type="SAM" id="MobiDB-lite"/>
    </source>
</evidence>
<evidence type="ECO:0000256" key="7">
    <source>
        <dbReference type="SAM" id="Coils"/>
    </source>
</evidence>
<dbReference type="SUPFAM" id="SSF47459">
    <property type="entry name" value="HLH, helix-loop-helix DNA-binding domain"/>
    <property type="match status" value="1"/>
</dbReference>
<organism evidence="10 11">
    <name type="scientific">Rhynchospora breviuscula</name>
    <dbReference type="NCBI Taxonomy" id="2022672"/>
    <lineage>
        <taxon>Eukaryota</taxon>
        <taxon>Viridiplantae</taxon>
        <taxon>Streptophyta</taxon>
        <taxon>Embryophyta</taxon>
        <taxon>Tracheophyta</taxon>
        <taxon>Spermatophyta</taxon>
        <taxon>Magnoliopsida</taxon>
        <taxon>Liliopsida</taxon>
        <taxon>Poales</taxon>
        <taxon>Cyperaceae</taxon>
        <taxon>Cyperoideae</taxon>
        <taxon>Rhynchosporeae</taxon>
        <taxon>Rhynchospora</taxon>
    </lineage>
</organism>
<feature type="coiled-coil region" evidence="7">
    <location>
        <begin position="501"/>
        <end position="528"/>
    </location>
</feature>
<proteinExistence type="inferred from homology"/>
<dbReference type="InterPro" id="IPR036638">
    <property type="entry name" value="HLH_DNA-bd_sf"/>
</dbReference>
<dbReference type="GO" id="GO:0046983">
    <property type="term" value="F:protein dimerization activity"/>
    <property type="evidence" value="ECO:0007669"/>
    <property type="project" value="InterPro"/>
</dbReference>
<dbReference type="InterPro" id="IPR045084">
    <property type="entry name" value="AIB/MYC-like"/>
</dbReference>
<dbReference type="CDD" id="cd11449">
    <property type="entry name" value="bHLH_AtAIB_like"/>
    <property type="match status" value="1"/>
</dbReference>
<evidence type="ECO:0000256" key="2">
    <source>
        <dbReference type="ARBA" id="ARBA00005510"/>
    </source>
</evidence>
<feature type="compositionally biased region" description="Basic and acidic residues" evidence="8">
    <location>
        <begin position="432"/>
        <end position="449"/>
    </location>
</feature>
<dbReference type="AlphaFoldDB" id="A0A9Q0HKA6"/>
<keyword evidence="11" id="KW-1185">Reference proteome</keyword>
<dbReference type="GO" id="GO:0000976">
    <property type="term" value="F:transcription cis-regulatory region binding"/>
    <property type="evidence" value="ECO:0007669"/>
    <property type="project" value="TreeGrafter"/>
</dbReference>
<keyword evidence="5 6" id="KW-0539">Nucleus</keyword>
<dbReference type="Pfam" id="PF00010">
    <property type="entry name" value="HLH"/>
    <property type="match status" value="1"/>
</dbReference>
<dbReference type="EMBL" id="JAMQYH010000004">
    <property type="protein sequence ID" value="KAJ1689366.1"/>
    <property type="molecule type" value="Genomic_DNA"/>
</dbReference>
<dbReference type="GO" id="GO:0003700">
    <property type="term" value="F:DNA-binding transcription factor activity"/>
    <property type="evidence" value="ECO:0007669"/>
    <property type="project" value="InterPro"/>
</dbReference>
<dbReference type="PROSITE" id="PS50888">
    <property type="entry name" value="BHLH"/>
    <property type="match status" value="1"/>
</dbReference>
<feature type="region of interest" description="Disordered" evidence="8">
    <location>
        <begin position="432"/>
        <end position="467"/>
    </location>
</feature>
<dbReference type="InterPro" id="IPR054502">
    <property type="entry name" value="bHLH-TF_ACT-like_plant"/>
</dbReference>
<sequence length="620" mass="68322">MWSEEERDMATRVLGSQAFEYLATSQGLMDGLVVPGQAQDPILTMRLQALVESPGSAWHYAVFWQLSSSKSGEPVLSWGDGYMRDDIDDARVHSPCKEESLLRVHMKVLQKLSVWFNGSNDEEQSSFSLTRVSNAEMYFLISMYFVFRRGAIGPGRTFASGKHLWVPESALYRPSTAPEFCVRASMARAAGFRTVVLLPLKNGVLELGSMEVVPEGPEALERIKAVFSTGGVGMGMDHVNLARRDELGVSGGLQKFELVTRRAENYPPKIFGKDFSIMSMQPPVVPSSNPAVSLSLNRSIGLQTSVGVMNNWGPVSRTEVKFGNGVVGIAAPDLDKQPKIPFTISSNNVREEPGIVSHFTSPKTPHPQPPQQPQHKSQLKTLPNPVLSPKPAAPAAAAIPRNIDFSGGATSSTNPVVTQIATLDQDVSDMEALCKEDRPSGTSMTEERKPRKRGRKPANGREEPLNHVEAERMRREKLNQRFYALRAVVPNISKMDKASLLGDAIAYIQDLQNRVKEMESEREKWSEHDHAKRNPLPPPEIEVETAQDKVIVKVSSPFDTHPLSRIIHAFQESHVNVVNSDVSAGSGSVTHTFVVKSLGQEPVTREMLMAAISREMSLSQ</sequence>
<protein>
    <recommendedName>
        <fullName evidence="6">Transcription factor</fullName>
        <shortName evidence="6">bHLH transcription factor</shortName>
    </recommendedName>
    <alternativeName>
        <fullName evidence="6">Basic helix-loop-helix protein</fullName>
    </alternativeName>
</protein>
<dbReference type="PANTHER" id="PTHR11514">
    <property type="entry name" value="MYC"/>
    <property type="match status" value="1"/>
</dbReference>
<dbReference type="PANTHER" id="PTHR11514:SF139">
    <property type="entry name" value="TRANSCRIPTION FACTOR"/>
    <property type="match status" value="1"/>
</dbReference>
<dbReference type="InterPro" id="IPR011598">
    <property type="entry name" value="bHLH_dom"/>
</dbReference>
<dbReference type="Proteomes" id="UP001151287">
    <property type="component" value="Unassembled WGS sequence"/>
</dbReference>
<dbReference type="GO" id="GO:0005634">
    <property type="term" value="C:nucleus"/>
    <property type="evidence" value="ECO:0007669"/>
    <property type="project" value="UniProtKB-SubCell"/>
</dbReference>
<dbReference type="InterPro" id="IPR025610">
    <property type="entry name" value="MYC/MYB_N"/>
</dbReference>
<evidence type="ECO:0000256" key="4">
    <source>
        <dbReference type="ARBA" id="ARBA00023163"/>
    </source>
</evidence>
<comment type="caution">
    <text evidence="10">The sequence shown here is derived from an EMBL/GenBank/DDBJ whole genome shotgun (WGS) entry which is preliminary data.</text>
</comment>
<evidence type="ECO:0000256" key="1">
    <source>
        <dbReference type="ARBA" id="ARBA00004123"/>
    </source>
</evidence>
<evidence type="ECO:0000313" key="10">
    <source>
        <dbReference type="EMBL" id="KAJ1689366.1"/>
    </source>
</evidence>
<dbReference type="FunFam" id="4.10.280.10:FF:000078">
    <property type="entry name" value="Transcription factor bHLH13"/>
    <property type="match status" value="1"/>
</dbReference>
<feature type="domain" description="BHLH" evidence="9">
    <location>
        <begin position="462"/>
        <end position="511"/>
    </location>
</feature>
<dbReference type="Pfam" id="PF14215">
    <property type="entry name" value="bHLH-MYC_N"/>
    <property type="match status" value="1"/>
</dbReference>
<evidence type="ECO:0000256" key="5">
    <source>
        <dbReference type="ARBA" id="ARBA00023242"/>
    </source>
</evidence>
<dbReference type="SMART" id="SM00353">
    <property type="entry name" value="HLH"/>
    <property type="match status" value="1"/>
</dbReference>
<dbReference type="OrthoDB" id="638533at2759"/>
<keyword evidence="7" id="KW-0175">Coiled coil</keyword>
<comment type="similarity">
    <text evidence="2">Belongs to the bHLH protein family.</text>
</comment>
<evidence type="ECO:0000259" key="9">
    <source>
        <dbReference type="PROSITE" id="PS50888"/>
    </source>
</evidence>
<keyword evidence="3 6" id="KW-0805">Transcription regulation</keyword>
<evidence type="ECO:0000256" key="3">
    <source>
        <dbReference type="ARBA" id="ARBA00023015"/>
    </source>
</evidence>
<name>A0A9Q0HKA6_9POAL</name>
<evidence type="ECO:0000256" key="6">
    <source>
        <dbReference type="RuleBase" id="RU369104"/>
    </source>
</evidence>
<reference evidence="10" key="1">
    <citation type="journal article" date="2022" name="Cell">
        <title>Repeat-based holocentromeres influence genome architecture and karyotype evolution.</title>
        <authorList>
            <person name="Hofstatter P.G."/>
            <person name="Thangavel G."/>
            <person name="Lux T."/>
            <person name="Neumann P."/>
            <person name="Vondrak T."/>
            <person name="Novak P."/>
            <person name="Zhang M."/>
            <person name="Costa L."/>
            <person name="Castellani M."/>
            <person name="Scott A."/>
            <person name="Toegelov H."/>
            <person name="Fuchs J."/>
            <person name="Mata-Sucre Y."/>
            <person name="Dias Y."/>
            <person name="Vanzela A.L.L."/>
            <person name="Huettel B."/>
            <person name="Almeida C.C.S."/>
            <person name="Simkova H."/>
            <person name="Souza G."/>
            <person name="Pedrosa-Harand A."/>
            <person name="Macas J."/>
            <person name="Mayer K.F.X."/>
            <person name="Houben A."/>
            <person name="Marques A."/>
        </authorList>
    </citation>
    <scope>NUCLEOTIDE SEQUENCE</scope>
    <source>
        <strain evidence="10">RhyBre1mFocal</strain>
    </source>
</reference>
<feature type="region of interest" description="Disordered" evidence="8">
    <location>
        <begin position="355"/>
        <end position="394"/>
    </location>
</feature>
<comment type="subcellular location">
    <subcellularLocation>
        <location evidence="1 6">Nucleus</location>
    </subcellularLocation>
</comment>
<evidence type="ECO:0000313" key="11">
    <source>
        <dbReference type="Proteomes" id="UP001151287"/>
    </source>
</evidence>
<dbReference type="Pfam" id="PF22754">
    <property type="entry name" value="bHLH-TF_ACT-like_plant"/>
    <property type="match status" value="1"/>
</dbReference>
<accession>A0A9Q0HKA6</accession>